<name>A0AAV7W9U7_PLEWA</name>
<dbReference type="EMBL" id="JANPWB010000002">
    <property type="protein sequence ID" value="KAJ1209751.1"/>
    <property type="molecule type" value="Genomic_DNA"/>
</dbReference>
<protein>
    <submittedName>
        <fullName evidence="1">Uncharacterized protein</fullName>
    </submittedName>
</protein>
<comment type="caution">
    <text evidence="1">The sequence shown here is derived from an EMBL/GenBank/DDBJ whole genome shotgun (WGS) entry which is preliminary data.</text>
</comment>
<evidence type="ECO:0000313" key="2">
    <source>
        <dbReference type="Proteomes" id="UP001066276"/>
    </source>
</evidence>
<dbReference type="Proteomes" id="UP001066276">
    <property type="component" value="Chromosome 1_2"/>
</dbReference>
<accession>A0AAV7W9U7</accession>
<evidence type="ECO:0000313" key="1">
    <source>
        <dbReference type="EMBL" id="KAJ1209751.1"/>
    </source>
</evidence>
<keyword evidence="2" id="KW-1185">Reference proteome</keyword>
<sequence length="92" mass="10381">MDLSLLQYDTYEKAVSPVAFFDEALEEWLDSFLFYEPLCEELQPILNVSNKQPVAGPSTTLAVNYEHALNGFNKDHMYAVCAPNDVDMASDE</sequence>
<dbReference type="AlphaFoldDB" id="A0AAV7W9U7"/>
<gene>
    <name evidence="1" type="ORF">NDU88_005124</name>
</gene>
<organism evidence="1 2">
    <name type="scientific">Pleurodeles waltl</name>
    <name type="common">Iberian ribbed newt</name>
    <dbReference type="NCBI Taxonomy" id="8319"/>
    <lineage>
        <taxon>Eukaryota</taxon>
        <taxon>Metazoa</taxon>
        <taxon>Chordata</taxon>
        <taxon>Craniata</taxon>
        <taxon>Vertebrata</taxon>
        <taxon>Euteleostomi</taxon>
        <taxon>Amphibia</taxon>
        <taxon>Batrachia</taxon>
        <taxon>Caudata</taxon>
        <taxon>Salamandroidea</taxon>
        <taxon>Salamandridae</taxon>
        <taxon>Pleurodelinae</taxon>
        <taxon>Pleurodeles</taxon>
    </lineage>
</organism>
<proteinExistence type="predicted"/>
<reference evidence="1" key="1">
    <citation type="journal article" date="2022" name="bioRxiv">
        <title>Sequencing and chromosome-scale assembly of the giantPleurodeles waltlgenome.</title>
        <authorList>
            <person name="Brown T."/>
            <person name="Elewa A."/>
            <person name="Iarovenko S."/>
            <person name="Subramanian E."/>
            <person name="Araus A.J."/>
            <person name="Petzold A."/>
            <person name="Susuki M."/>
            <person name="Suzuki K.-i.T."/>
            <person name="Hayashi T."/>
            <person name="Toyoda A."/>
            <person name="Oliveira C."/>
            <person name="Osipova E."/>
            <person name="Leigh N.D."/>
            <person name="Simon A."/>
            <person name="Yun M.H."/>
        </authorList>
    </citation>
    <scope>NUCLEOTIDE SEQUENCE</scope>
    <source>
        <strain evidence="1">20211129_DDA</strain>
        <tissue evidence="1">Liver</tissue>
    </source>
</reference>